<comment type="caution">
    <text evidence="1">The sequence shown here is derived from an EMBL/GenBank/DDBJ whole genome shotgun (WGS) entry which is preliminary data.</text>
</comment>
<organism evidence="1">
    <name type="scientific">marine sediment metagenome</name>
    <dbReference type="NCBI Taxonomy" id="412755"/>
    <lineage>
        <taxon>unclassified sequences</taxon>
        <taxon>metagenomes</taxon>
        <taxon>ecological metagenomes</taxon>
    </lineage>
</organism>
<accession>X1AQH6</accession>
<dbReference type="AlphaFoldDB" id="X1AQH6"/>
<dbReference type="EMBL" id="BART01010090">
    <property type="protein sequence ID" value="GAG84980.1"/>
    <property type="molecule type" value="Genomic_DNA"/>
</dbReference>
<sequence>MDKKKKERLELIIGAIAVAKKQKDGRVLSDLEFLADELKEAWNILEKKDKVKKK</sequence>
<proteinExistence type="predicted"/>
<name>X1AQH6_9ZZZZ</name>
<reference evidence="1" key="1">
    <citation type="journal article" date="2014" name="Front. Microbiol.">
        <title>High frequency of phylogenetically diverse reductive dehalogenase-homologous genes in deep subseafloor sedimentary metagenomes.</title>
        <authorList>
            <person name="Kawai M."/>
            <person name="Futagami T."/>
            <person name="Toyoda A."/>
            <person name="Takaki Y."/>
            <person name="Nishi S."/>
            <person name="Hori S."/>
            <person name="Arai W."/>
            <person name="Tsubouchi T."/>
            <person name="Morono Y."/>
            <person name="Uchiyama I."/>
            <person name="Ito T."/>
            <person name="Fujiyama A."/>
            <person name="Inagaki F."/>
            <person name="Takami H."/>
        </authorList>
    </citation>
    <scope>NUCLEOTIDE SEQUENCE</scope>
    <source>
        <strain evidence="1">Expedition CK06-06</strain>
    </source>
</reference>
<gene>
    <name evidence="1" type="ORF">S01H4_22116</name>
</gene>
<evidence type="ECO:0000313" key="1">
    <source>
        <dbReference type="EMBL" id="GAG84980.1"/>
    </source>
</evidence>
<protein>
    <submittedName>
        <fullName evidence="1">Uncharacterized protein</fullName>
    </submittedName>
</protein>